<dbReference type="RefSeq" id="WP_139198513.1">
    <property type="nucleotide sequence ID" value="NZ_FOBS01000066.1"/>
</dbReference>
<evidence type="ECO:0000313" key="2">
    <source>
        <dbReference type="Proteomes" id="UP000198744"/>
    </source>
</evidence>
<dbReference type="AlphaFoldDB" id="A0A1H8BNM7"/>
<sequence>MSNCNRDLVLRHQNKTMADIRPRSGCSWVIPLLLIVLLVSCAGEHSEPSVAFIAACNWAEKQYDGNISNYLSSKILSPIYGGVRGKGISTSDIDMQLQRIMSSQLDATTLKLKWGYCTGNTAHLVYIQNRHWAGREPEKVRVIMHKENGRWTIGGWRVGKNGLGVEP</sequence>
<keyword evidence="2" id="KW-1185">Reference proteome</keyword>
<organism evidence="1 2">
    <name type="scientific">Syntrophus gentianae</name>
    <dbReference type="NCBI Taxonomy" id="43775"/>
    <lineage>
        <taxon>Bacteria</taxon>
        <taxon>Pseudomonadati</taxon>
        <taxon>Thermodesulfobacteriota</taxon>
        <taxon>Syntrophia</taxon>
        <taxon>Syntrophales</taxon>
        <taxon>Syntrophaceae</taxon>
        <taxon>Syntrophus</taxon>
    </lineage>
</organism>
<dbReference type="Proteomes" id="UP000198744">
    <property type="component" value="Unassembled WGS sequence"/>
</dbReference>
<name>A0A1H8BNM7_9BACT</name>
<dbReference type="EMBL" id="FOBS01000066">
    <property type="protein sequence ID" value="SEM84455.1"/>
    <property type="molecule type" value="Genomic_DNA"/>
</dbReference>
<gene>
    <name evidence="1" type="ORF">SAMN04489760_1661</name>
</gene>
<reference evidence="1 2" key="1">
    <citation type="submission" date="2016-10" db="EMBL/GenBank/DDBJ databases">
        <authorList>
            <person name="de Groot N.N."/>
        </authorList>
    </citation>
    <scope>NUCLEOTIDE SEQUENCE [LARGE SCALE GENOMIC DNA]</scope>
    <source>
        <strain evidence="1 2">DSM 8423</strain>
    </source>
</reference>
<protein>
    <submittedName>
        <fullName evidence="1">Uncharacterized protein</fullName>
    </submittedName>
</protein>
<proteinExistence type="predicted"/>
<accession>A0A1H8BNM7</accession>
<evidence type="ECO:0000313" key="1">
    <source>
        <dbReference type="EMBL" id="SEM84455.1"/>
    </source>
</evidence>